<evidence type="ECO:0000256" key="1">
    <source>
        <dbReference type="SAM" id="MobiDB-lite"/>
    </source>
</evidence>
<accession>A0A0G4MHW5</accession>
<evidence type="ECO:0000313" key="3">
    <source>
        <dbReference type="Proteomes" id="UP000044602"/>
    </source>
</evidence>
<feature type="region of interest" description="Disordered" evidence="1">
    <location>
        <begin position="1"/>
        <end position="30"/>
    </location>
</feature>
<sequence length="96" mass="10757">RCLPSTTSRKGNPRPHPSHRPPLPRRPRQGDACNLLGADLVWWHHGAWFLPGRPSRTVRCAFHHGLGLHCLRHSLDAAPARRSDVAAQDRTVARVL</sequence>
<feature type="non-terminal residue" evidence="2">
    <location>
        <position position="1"/>
    </location>
</feature>
<gene>
    <name evidence="2" type="ORF">BN1708_019314</name>
</gene>
<proteinExistence type="predicted"/>
<dbReference type="Proteomes" id="UP000044602">
    <property type="component" value="Unassembled WGS sequence"/>
</dbReference>
<reference evidence="2 3" key="1">
    <citation type="submission" date="2015-05" db="EMBL/GenBank/DDBJ databases">
        <authorList>
            <person name="Wang D.B."/>
            <person name="Wang M."/>
        </authorList>
    </citation>
    <scope>NUCLEOTIDE SEQUENCE [LARGE SCALE GENOMIC DNA]</scope>
    <source>
        <strain evidence="2">VL1</strain>
    </source>
</reference>
<dbReference type="EMBL" id="CVQH01022658">
    <property type="protein sequence ID" value="CRK33831.1"/>
    <property type="molecule type" value="Genomic_DNA"/>
</dbReference>
<keyword evidence="3" id="KW-1185">Reference proteome</keyword>
<evidence type="ECO:0000313" key="2">
    <source>
        <dbReference type="EMBL" id="CRK33831.1"/>
    </source>
</evidence>
<dbReference type="AlphaFoldDB" id="A0A0G4MHW5"/>
<feature type="compositionally biased region" description="Basic residues" evidence="1">
    <location>
        <begin position="11"/>
        <end position="27"/>
    </location>
</feature>
<protein>
    <submittedName>
        <fullName evidence="2">Uncharacterized protein</fullName>
    </submittedName>
</protein>
<organism evidence="2 3">
    <name type="scientific">Verticillium longisporum</name>
    <name type="common">Verticillium dahliae var. longisporum</name>
    <dbReference type="NCBI Taxonomy" id="100787"/>
    <lineage>
        <taxon>Eukaryota</taxon>
        <taxon>Fungi</taxon>
        <taxon>Dikarya</taxon>
        <taxon>Ascomycota</taxon>
        <taxon>Pezizomycotina</taxon>
        <taxon>Sordariomycetes</taxon>
        <taxon>Hypocreomycetidae</taxon>
        <taxon>Glomerellales</taxon>
        <taxon>Plectosphaerellaceae</taxon>
        <taxon>Verticillium</taxon>
    </lineage>
</organism>
<feature type="compositionally biased region" description="Polar residues" evidence="1">
    <location>
        <begin position="1"/>
        <end position="10"/>
    </location>
</feature>
<name>A0A0G4MHW5_VERLO</name>